<dbReference type="PANTHER" id="PTHR23511">
    <property type="entry name" value="SYNAPTIC VESICLE GLYCOPROTEIN 2"/>
    <property type="match status" value="1"/>
</dbReference>
<dbReference type="AlphaFoldDB" id="A0A7U4DLL7"/>
<feature type="domain" description="Major facilitator superfamily (MFS) profile" evidence="7">
    <location>
        <begin position="18"/>
        <end position="130"/>
    </location>
</feature>
<evidence type="ECO:0000256" key="1">
    <source>
        <dbReference type="ARBA" id="ARBA00004651"/>
    </source>
</evidence>
<dbReference type="Pfam" id="PF07690">
    <property type="entry name" value="MFS_1"/>
    <property type="match status" value="1"/>
</dbReference>
<comment type="subcellular location">
    <subcellularLocation>
        <location evidence="1">Cell membrane</location>
        <topology evidence="1">Multi-pass membrane protein</topology>
    </subcellularLocation>
</comment>
<dbReference type="PROSITE" id="PS50850">
    <property type="entry name" value="MFS"/>
    <property type="match status" value="1"/>
</dbReference>
<dbReference type="EMBL" id="CP002293">
    <property type="protein sequence ID" value="ADP75193.1"/>
    <property type="molecule type" value="Genomic_DNA"/>
</dbReference>
<dbReference type="SUPFAM" id="SSF103473">
    <property type="entry name" value="MFS general substrate transporter"/>
    <property type="match status" value="1"/>
</dbReference>
<name>A0A7U4DLL7_GEOS0</name>
<keyword evidence="4 6" id="KW-1133">Transmembrane helix</keyword>
<evidence type="ECO:0000256" key="5">
    <source>
        <dbReference type="ARBA" id="ARBA00023136"/>
    </source>
</evidence>
<feature type="transmembrane region" description="Helical" evidence="6">
    <location>
        <begin position="56"/>
        <end position="75"/>
    </location>
</feature>
<dbReference type="Gene3D" id="1.20.1250.20">
    <property type="entry name" value="MFS general substrate transporter like domains"/>
    <property type="match status" value="1"/>
</dbReference>
<protein>
    <recommendedName>
        <fullName evidence="7">Major facilitator superfamily (MFS) profile domain-containing protein</fullName>
    </recommendedName>
</protein>
<accession>A0A7U4DLL7</accession>
<keyword evidence="3 6" id="KW-0812">Transmembrane</keyword>
<dbReference type="PANTHER" id="PTHR23511:SF34">
    <property type="entry name" value="SYNAPTIC VESICLE GLYCOPROTEIN 2"/>
    <property type="match status" value="1"/>
</dbReference>
<dbReference type="KEGG" id="gmc:GY4MC1_2491"/>
<dbReference type="InterPro" id="IPR020846">
    <property type="entry name" value="MFS_dom"/>
</dbReference>
<evidence type="ECO:0000256" key="2">
    <source>
        <dbReference type="ARBA" id="ARBA00022448"/>
    </source>
</evidence>
<dbReference type="GO" id="GO:0022857">
    <property type="term" value="F:transmembrane transporter activity"/>
    <property type="evidence" value="ECO:0007669"/>
    <property type="project" value="InterPro"/>
</dbReference>
<evidence type="ECO:0000259" key="7">
    <source>
        <dbReference type="PROSITE" id="PS50850"/>
    </source>
</evidence>
<evidence type="ECO:0000256" key="4">
    <source>
        <dbReference type="ARBA" id="ARBA00022989"/>
    </source>
</evidence>
<sequence>MSFEYLDSPKLKKFQRKVTLLSAGGTFLDGYDLTIIAVAMSLILNQWEITPVMQGLLTSSAVIGSFIGAMWFGNLTDKYGRKAMYVIDGRRHSQFCLSNRAVSNWHSRQRVRIGDFRQPRRFDFRNPRFP</sequence>
<reference evidence="8" key="1">
    <citation type="submission" date="2010-10" db="EMBL/GenBank/DDBJ databases">
        <title>Complete sequence of chromosome of Geobacillus sp. Y4.1MC1.</title>
        <authorList>
            <consortium name="US DOE Joint Genome Institute"/>
            <person name="Lucas S."/>
            <person name="Copeland A."/>
            <person name="Lapidus A."/>
            <person name="Cheng J.-F."/>
            <person name="Bruce D."/>
            <person name="Goodwin L."/>
            <person name="Pitluck S."/>
            <person name="Chertkov O."/>
            <person name="Zhang X."/>
            <person name="Detter J.C."/>
            <person name="Han C."/>
            <person name="Tapia R."/>
            <person name="Land M."/>
            <person name="Hauser L."/>
            <person name="Jeffries C."/>
            <person name="Kyrpides N."/>
            <person name="Ivanova N."/>
            <person name="Ovchinnikova G."/>
            <person name="Brumm P."/>
            <person name="Mead D."/>
            <person name="Woyke T."/>
        </authorList>
    </citation>
    <scope>NUCLEOTIDE SEQUENCE [LARGE SCALE GENOMIC DNA]</scope>
    <source>
        <strain evidence="8">Y4.1MC1</strain>
    </source>
</reference>
<keyword evidence="5 6" id="KW-0472">Membrane</keyword>
<evidence type="ECO:0000256" key="3">
    <source>
        <dbReference type="ARBA" id="ARBA00022692"/>
    </source>
</evidence>
<keyword evidence="2" id="KW-0813">Transport</keyword>
<feature type="transmembrane region" description="Helical" evidence="6">
    <location>
        <begin position="20"/>
        <end position="44"/>
    </location>
</feature>
<evidence type="ECO:0000256" key="6">
    <source>
        <dbReference type="SAM" id="Phobius"/>
    </source>
</evidence>
<dbReference type="InterPro" id="IPR011701">
    <property type="entry name" value="MFS"/>
</dbReference>
<dbReference type="InterPro" id="IPR036259">
    <property type="entry name" value="MFS_trans_sf"/>
</dbReference>
<dbReference type="GO" id="GO:0005886">
    <property type="term" value="C:plasma membrane"/>
    <property type="evidence" value="ECO:0007669"/>
    <property type="project" value="UniProtKB-SubCell"/>
</dbReference>
<proteinExistence type="predicted"/>
<evidence type="ECO:0000313" key="8">
    <source>
        <dbReference type="EMBL" id="ADP75193.1"/>
    </source>
</evidence>
<gene>
    <name evidence="8" type="ORF">GY4MC1_2491</name>
</gene>
<organism evidence="8">
    <name type="scientific">Geobacillus sp. (strain Y4.1MC1)</name>
    <dbReference type="NCBI Taxonomy" id="581103"/>
    <lineage>
        <taxon>Bacteria</taxon>
        <taxon>Bacillati</taxon>
        <taxon>Bacillota</taxon>
        <taxon>Bacilli</taxon>
        <taxon>Bacillales</taxon>
        <taxon>Anoxybacillaceae</taxon>
        <taxon>Geobacillus</taxon>
    </lineage>
</organism>